<dbReference type="RefSeq" id="WP_132023942.1">
    <property type="nucleotide sequence ID" value="NZ_CP016605.1"/>
</dbReference>
<dbReference type="Proteomes" id="UP000294841">
    <property type="component" value="Unassembled WGS sequence"/>
</dbReference>
<comment type="similarity">
    <text evidence="1">Belongs to the UPF0381 family.</text>
</comment>
<name>A0A4V2SJ11_9PAST</name>
<dbReference type="OrthoDB" id="6198608at2"/>
<dbReference type="InterPro" id="IPR035571">
    <property type="entry name" value="UPF0234-like_C"/>
</dbReference>
<dbReference type="NCBIfam" id="TIGR00743">
    <property type="entry name" value="DUF406 family protein"/>
    <property type="match status" value="1"/>
</dbReference>
<dbReference type="InterPro" id="IPR005272">
    <property type="entry name" value="DUF406"/>
</dbReference>
<gene>
    <name evidence="2" type="ORF">EV697_104138</name>
</gene>
<evidence type="ECO:0000313" key="3">
    <source>
        <dbReference type="Proteomes" id="UP000294841"/>
    </source>
</evidence>
<keyword evidence="3" id="KW-1185">Reference proteome</keyword>
<reference evidence="2 3" key="1">
    <citation type="submission" date="2019-03" db="EMBL/GenBank/DDBJ databases">
        <title>Genomic Encyclopedia of Type Strains, Phase IV (KMG-IV): sequencing the most valuable type-strain genomes for metagenomic binning, comparative biology and taxonomic classification.</title>
        <authorList>
            <person name="Goeker M."/>
        </authorList>
    </citation>
    <scope>NUCLEOTIDE SEQUENCE [LARGE SCALE GENOMIC DNA]</scope>
    <source>
        <strain evidence="2 3">DSM 28231</strain>
    </source>
</reference>
<evidence type="ECO:0000256" key="1">
    <source>
        <dbReference type="ARBA" id="ARBA00006201"/>
    </source>
</evidence>
<dbReference type="PANTHER" id="PTHR38769">
    <property type="entry name" value="UPF0381 PROTEIN YFCZ-RELATED"/>
    <property type="match status" value="1"/>
</dbReference>
<proteinExistence type="inferred from homology"/>
<dbReference type="PANTHER" id="PTHR38769:SF1">
    <property type="entry name" value="UPF0381 PROTEIN YFCZ-RELATED"/>
    <property type="match status" value="1"/>
</dbReference>
<comment type="caution">
    <text evidence="2">The sequence shown here is derived from an EMBL/GenBank/DDBJ whole genome shotgun (WGS) entry which is preliminary data.</text>
</comment>
<dbReference type="Gene3D" id="3.30.70.860">
    <property type="match status" value="1"/>
</dbReference>
<protein>
    <submittedName>
        <fullName evidence="2">Uncharacterized protein (TIGR00743 family)</fullName>
    </submittedName>
</protein>
<dbReference type="Pfam" id="PF04175">
    <property type="entry name" value="DUF406"/>
    <property type="match status" value="1"/>
</dbReference>
<dbReference type="GO" id="GO:0005829">
    <property type="term" value="C:cytosol"/>
    <property type="evidence" value="ECO:0007669"/>
    <property type="project" value="TreeGrafter"/>
</dbReference>
<dbReference type="AlphaFoldDB" id="A0A4V2SJ11"/>
<accession>A0A4V2SJ11</accession>
<sequence length="99" mass="11070">MTKETELQCKAEEVQACCCVDVGTVIDNTDLTVDFSQNYQTEEQAKEALAYLTQKAKNAASEPCEIVSHISQVDNEYNLKASFTFSCQAETMIFQLSTR</sequence>
<organism evidence="2 3">
    <name type="scientific">Bisgaardia hudsonensis</name>
    <dbReference type="NCBI Taxonomy" id="109472"/>
    <lineage>
        <taxon>Bacteria</taxon>
        <taxon>Pseudomonadati</taxon>
        <taxon>Pseudomonadota</taxon>
        <taxon>Gammaproteobacteria</taxon>
        <taxon>Pasteurellales</taxon>
        <taxon>Pasteurellaceae</taxon>
        <taxon>Bisgaardia</taxon>
    </lineage>
</organism>
<dbReference type="EMBL" id="SLXI01000004">
    <property type="protein sequence ID" value="TCP12328.1"/>
    <property type="molecule type" value="Genomic_DNA"/>
</dbReference>
<evidence type="ECO:0000313" key="2">
    <source>
        <dbReference type="EMBL" id="TCP12328.1"/>
    </source>
</evidence>